<dbReference type="PROSITE" id="PS00086">
    <property type="entry name" value="CYTOCHROME_P450"/>
    <property type="match status" value="1"/>
</dbReference>
<dbReference type="EnsemblPlants" id="AUR62019131-RA">
    <property type="protein sequence ID" value="AUR62019131-RA:cds"/>
    <property type="gene ID" value="AUR62019131"/>
</dbReference>
<dbReference type="OrthoDB" id="2789670at2759"/>
<evidence type="ECO:0000256" key="1">
    <source>
        <dbReference type="ARBA" id="ARBA00001971"/>
    </source>
</evidence>
<keyword evidence="8 13" id="KW-0560">Oxidoreductase</keyword>
<keyword evidence="10 13" id="KW-0503">Monooxygenase</keyword>
<keyword evidence="4 12" id="KW-0349">Heme</keyword>
<dbReference type="Gramene" id="AUR62019131-RA">
    <property type="protein sequence ID" value="AUR62019131-RA:cds"/>
    <property type="gene ID" value="AUR62019131"/>
</dbReference>
<evidence type="ECO:0008006" key="17">
    <source>
        <dbReference type="Google" id="ProtNLM"/>
    </source>
</evidence>
<organism evidence="15 16">
    <name type="scientific">Chenopodium quinoa</name>
    <name type="common">Quinoa</name>
    <dbReference type="NCBI Taxonomy" id="63459"/>
    <lineage>
        <taxon>Eukaryota</taxon>
        <taxon>Viridiplantae</taxon>
        <taxon>Streptophyta</taxon>
        <taxon>Embryophyta</taxon>
        <taxon>Tracheophyta</taxon>
        <taxon>Spermatophyta</taxon>
        <taxon>Magnoliopsida</taxon>
        <taxon>eudicotyledons</taxon>
        <taxon>Gunneridae</taxon>
        <taxon>Pentapetalae</taxon>
        <taxon>Caryophyllales</taxon>
        <taxon>Chenopodiaceae</taxon>
        <taxon>Chenopodioideae</taxon>
        <taxon>Atripliceae</taxon>
        <taxon>Chenopodium</taxon>
    </lineage>
</organism>
<dbReference type="InterPro" id="IPR036396">
    <property type="entry name" value="Cyt_P450_sf"/>
</dbReference>
<feature type="binding site" description="axial binding residue" evidence="12">
    <location>
        <position position="436"/>
    </location>
    <ligand>
        <name>heme</name>
        <dbReference type="ChEBI" id="CHEBI:30413"/>
    </ligand>
    <ligandPart>
        <name>Fe</name>
        <dbReference type="ChEBI" id="CHEBI:18248"/>
    </ligandPart>
</feature>
<reference evidence="15" key="1">
    <citation type="journal article" date="2017" name="Nature">
        <title>The genome of Chenopodium quinoa.</title>
        <authorList>
            <person name="Jarvis D.E."/>
            <person name="Ho Y.S."/>
            <person name="Lightfoot D.J."/>
            <person name="Schmoeckel S.M."/>
            <person name="Li B."/>
            <person name="Borm T.J.A."/>
            <person name="Ohyanagi H."/>
            <person name="Mineta K."/>
            <person name="Michell C.T."/>
            <person name="Saber N."/>
            <person name="Kharbatia N.M."/>
            <person name="Rupper R.R."/>
            <person name="Sharp A.R."/>
            <person name="Dally N."/>
            <person name="Boughton B.A."/>
            <person name="Woo Y.H."/>
            <person name="Gao G."/>
            <person name="Schijlen E.G.W.M."/>
            <person name="Guo X."/>
            <person name="Momin A.A."/>
            <person name="Negrao S."/>
            <person name="Al-Babili S."/>
            <person name="Gehring C."/>
            <person name="Roessner U."/>
            <person name="Jung C."/>
            <person name="Murphy K."/>
            <person name="Arold S.T."/>
            <person name="Gojobori T."/>
            <person name="van der Linden C.G."/>
            <person name="van Loo E.N."/>
            <person name="Jellen E.N."/>
            <person name="Maughan P.J."/>
            <person name="Tester M."/>
        </authorList>
    </citation>
    <scope>NUCLEOTIDE SEQUENCE [LARGE SCALE GENOMIC DNA]</scope>
    <source>
        <strain evidence="15">cv. PI 614886</strain>
    </source>
</reference>
<keyword evidence="5" id="KW-0812">Transmembrane</keyword>
<dbReference type="GO" id="GO:0004497">
    <property type="term" value="F:monooxygenase activity"/>
    <property type="evidence" value="ECO:0007669"/>
    <property type="project" value="UniProtKB-KW"/>
</dbReference>
<evidence type="ECO:0000256" key="13">
    <source>
        <dbReference type="RuleBase" id="RU000461"/>
    </source>
</evidence>
<comment type="similarity">
    <text evidence="3 13">Belongs to the cytochrome P450 family.</text>
</comment>
<dbReference type="CDD" id="cd11072">
    <property type="entry name" value="CYP71-like"/>
    <property type="match status" value="1"/>
</dbReference>
<dbReference type="AlphaFoldDB" id="A0A803LV87"/>
<dbReference type="PANTHER" id="PTHR47955">
    <property type="entry name" value="CYTOCHROME P450 FAMILY 71 PROTEIN"/>
    <property type="match status" value="1"/>
</dbReference>
<keyword evidence="16" id="KW-1185">Reference proteome</keyword>
<keyword evidence="7" id="KW-1133">Transmembrane helix</keyword>
<name>A0A803LV87_CHEQI</name>
<evidence type="ECO:0000256" key="5">
    <source>
        <dbReference type="ARBA" id="ARBA00022692"/>
    </source>
</evidence>
<dbReference type="InterPro" id="IPR002401">
    <property type="entry name" value="Cyt_P450_E_grp-I"/>
</dbReference>
<dbReference type="GeneID" id="110709839"/>
<feature type="chain" id="PRO_5030699528" description="Cytochrome P450" evidence="14">
    <location>
        <begin position="17"/>
        <end position="494"/>
    </location>
</feature>
<dbReference type="Proteomes" id="UP000596660">
    <property type="component" value="Unplaced"/>
</dbReference>
<evidence type="ECO:0000256" key="7">
    <source>
        <dbReference type="ARBA" id="ARBA00022989"/>
    </source>
</evidence>
<dbReference type="GO" id="GO:0016705">
    <property type="term" value="F:oxidoreductase activity, acting on paired donors, with incorporation or reduction of molecular oxygen"/>
    <property type="evidence" value="ECO:0007669"/>
    <property type="project" value="InterPro"/>
</dbReference>
<dbReference type="PANTHER" id="PTHR47955:SF22">
    <property type="entry name" value="CYTOCHROME P450 83B1-LIKE"/>
    <property type="match status" value="1"/>
</dbReference>
<dbReference type="InterPro" id="IPR017972">
    <property type="entry name" value="Cyt_P450_CS"/>
</dbReference>
<keyword evidence="6 12" id="KW-0479">Metal-binding</keyword>
<dbReference type="KEGG" id="cqi:110709839"/>
<comment type="subcellular location">
    <subcellularLocation>
        <location evidence="2">Membrane</location>
        <topology evidence="2">Single-pass membrane protein</topology>
    </subcellularLocation>
</comment>
<keyword evidence="9 12" id="KW-0408">Iron</keyword>
<dbReference type="PRINTS" id="PR00463">
    <property type="entry name" value="EP450I"/>
</dbReference>
<dbReference type="Gene3D" id="1.10.630.10">
    <property type="entry name" value="Cytochrome P450"/>
    <property type="match status" value="1"/>
</dbReference>
<evidence type="ECO:0000256" key="11">
    <source>
        <dbReference type="ARBA" id="ARBA00023136"/>
    </source>
</evidence>
<evidence type="ECO:0000256" key="6">
    <source>
        <dbReference type="ARBA" id="ARBA00022723"/>
    </source>
</evidence>
<dbReference type="PRINTS" id="PR00385">
    <property type="entry name" value="P450"/>
</dbReference>
<evidence type="ECO:0000256" key="10">
    <source>
        <dbReference type="ARBA" id="ARBA00023033"/>
    </source>
</evidence>
<evidence type="ECO:0000313" key="16">
    <source>
        <dbReference type="Proteomes" id="UP000596660"/>
    </source>
</evidence>
<dbReference type="SUPFAM" id="SSF48264">
    <property type="entry name" value="Cytochrome P450"/>
    <property type="match status" value="1"/>
</dbReference>
<evidence type="ECO:0000256" key="8">
    <source>
        <dbReference type="ARBA" id="ARBA00023002"/>
    </source>
</evidence>
<dbReference type="GO" id="GO:0005506">
    <property type="term" value="F:iron ion binding"/>
    <property type="evidence" value="ECO:0007669"/>
    <property type="project" value="InterPro"/>
</dbReference>
<dbReference type="OMA" id="MNTEFGD"/>
<evidence type="ECO:0000256" key="12">
    <source>
        <dbReference type="PIRSR" id="PIRSR602401-1"/>
    </source>
</evidence>
<evidence type="ECO:0000256" key="2">
    <source>
        <dbReference type="ARBA" id="ARBA00004167"/>
    </source>
</evidence>
<evidence type="ECO:0000256" key="4">
    <source>
        <dbReference type="ARBA" id="ARBA00022617"/>
    </source>
</evidence>
<keyword evidence="14" id="KW-0732">Signal</keyword>
<sequence>MILLLLFLATSSLIFFFLKHKKREPFHPPPGPKGLPVIGNLHQFDPSKPHIYFAKLAKIYGPILSLRFGTAHTLVVQSAKTAKEVLQTQDLNFCYRPPTLGTRKLSYNGLDITFAHSLDYFREIKKICVVHLFSLKKVESFASVRHEEIMRMINKISTKCSASEVVNLSELLMTFSSSNICKIAFGKRYSDDEGYNCHKLLSDAQTMLTAFFFADYFPSIAWLDKLTGQSSRLEKAFKDLDAFFEEIINDHLDPNRVKPEQEDIIDVLLQIKKEKTFTYDLSMDNIKAVLMDMFVAGTDTSAAMVVWAMTELIKNPTAMKKVQKEIRDSPARHKGYVSVEDLPELEYLKAVVKETFRIQPAAPLLVLRESLQKCTIEGYDIIPKTLVFVNVWAIGRDPEYWKDPEIFMPERFLGSSIDYKGNDFMLIPFGAGRRMCPGILLGVANFELALANLLYSFDWGLPDDMKSEDIDTDTLPGITMHKKNPLCLVAKTYS</sequence>
<evidence type="ECO:0000313" key="15">
    <source>
        <dbReference type="EnsemblPlants" id="AUR62019131-RA:cds"/>
    </source>
</evidence>
<dbReference type="GO" id="GO:0016020">
    <property type="term" value="C:membrane"/>
    <property type="evidence" value="ECO:0007669"/>
    <property type="project" value="UniProtKB-SubCell"/>
</dbReference>
<accession>A0A803LV87</accession>
<feature type="signal peptide" evidence="14">
    <location>
        <begin position="1"/>
        <end position="16"/>
    </location>
</feature>
<dbReference type="InterPro" id="IPR001128">
    <property type="entry name" value="Cyt_P450"/>
</dbReference>
<dbReference type="FunFam" id="1.10.630.10:FF:000011">
    <property type="entry name" value="Cytochrome P450 83B1"/>
    <property type="match status" value="1"/>
</dbReference>
<gene>
    <name evidence="15" type="primary">LOC110709839</name>
</gene>
<dbReference type="GO" id="GO:0020037">
    <property type="term" value="F:heme binding"/>
    <property type="evidence" value="ECO:0007669"/>
    <property type="project" value="InterPro"/>
</dbReference>
<reference evidence="15" key="2">
    <citation type="submission" date="2021-03" db="UniProtKB">
        <authorList>
            <consortium name="EnsemblPlants"/>
        </authorList>
    </citation>
    <scope>IDENTIFICATION</scope>
</reference>
<comment type="cofactor">
    <cofactor evidence="1 12">
        <name>heme</name>
        <dbReference type="ChEBI" id="CHEBI:30413"/>
    </cofactor>
</comment>
<dbReference type="Pfam" id="PF00067">
    <property type="entry name" value="p450"/>
    <property type="match status" value="1"/>
</dbReference>
<evidence type="ECO:0000256" key="3">
    <source>
        <dbReference type="ARBA" id="ARBA00010617"/>
    </source>
</evidence>
<keyword evidence="11" id="KW-0472">Membrane</keyword>
<evidence type="ECO:0000256" key="9">
    <source>
        <dbReference type="ARBA" id="ARBA00023004"/>
    </source>
</evidence>
<dbReference type="RefSeq" id="XP_021743791.1">
    <property type="nucleotide sequence ID" value="XM_021888099.1"/>
</dbReference>
<proteinExistence type="inferred from homology"/>
<evidence type="ECO:0000256" key="14">
    <source>
        <dbReference type="SAM" id="SignalP"/>
    </source>
</evidence>
<protein>
    <recommendedName>
        <fullName evidence="17">Cytochrome P450</fullName>
    </recommendedName>
</protein>